<dbReference type="PANTHER" id="PTHR33091:SF83">
    <property type="entry name" value="SERINE PROTEASE INHIBITOR, POTATO INHIBITOR I-TYPE FAMILY PROTEIN-RELATED"/>
    <property type="match status" value="1"/>
</dbReference>
<dbReference type="InParanoid" id="A0A251VNA1"/>
<dbReference type="GO" id="GO:0004867">
    <property type="term" value="F:serine-type endopeptidase inhibitor activity"/>
    <property type="evidence" value="ECO:0007669"/>
    <property type="project" value="UniProtKB-KW"/>
</dbReference>
<dbReference type="Pfam" id="PF00280">
    <property type="entry name" value="potato_inhibit"/>
    <property type="match status" value="1"/>
</dbReference>
<evidence type="ECO:0000313" key="5">
    <source>
        <dbReference type="EMBL" id="OTG37045.1"/>
    </source>
</evidence>
<dbReference type="AlphaFoldDB" id="A0A251VNA1"/>
<name>A0A251VNA1_HELAN</name>
<dbReference type="SUPFAM" id="SSF54654">
    <property type="entry name" value="CI-2 family of serine protease inhibitors"/>
    <property type="match status" value="1"/>
</dbReference>
<feature type="region of interest" description="Disordered" evidence="4">
    <location>
        <begin position="56"/>
        <end position="85"/>
    </location>
</feature>
<dbReference type="EMBL" id="CM007890">
    <property type="protein sequence ID" value="OTG37045.1"/>
    <property type="molecule type" value="Genomic_DNA"/>
</dbReference>
<evidence type="ECO:0000256" key="3">
    <source>
        <dbReference type="ARBA" id="ARBA00022900"/>
    </source>
</evidence>
<comment type="similarity">
    <text evidence="1">Belongs to the protease inhibitor I13 (potato type I serine protease inhibitor) family.</text>
</comment>
<evidence type="ECO:0000256" key="4">
    <source>
        <dbReference type="SAM" id="MobiDB-lite"/>
    </source>
</evidence>
<dbReference type="PROSITE" id="PS00285">
    <property type="entry name" value="POTATO_INHIBITOR"/>
    <property type="match status" value="1"/>
</dbReference>
<evidence type="ECO:0000256" key="2">
    <source>
        <dbReference type="ARBA" id="ARBA00022690"/>
    </source>
</evidence>
<dbReference type="Gene3D" id="3.30.10.10">
    <property type="entry name" value="Trypsin Inhibitor V, subunit A"/>
    <property type="match status" value="1"/>
</dbReference>
<dbReference type="PRINTS" id="PR00292">
    <property type="entry name" value="POTATOINHBTR"/>
</dbReference>
<reference evidence="6" key="1">
    <citation type="journal article" date="2017" name="Nature">
        <title>The sunflower genome provides insights into oil metabolism, flowering and Asterid evolution.</title>
        <authorList>
            <person name="Badouin H."/>
            <person name="Gouzy J."/>
            <person name="Grassa C.J."/>
            <person name="Murat F."/>
            <person name="Staton S.E."/>
            <person name="Cottret L."/>
            <person name="Lelandais-Briere C."/>
            <person name="Owens G.L."/>
            <person name="Carrere S."/>
            <person name="Mayjonade B."/>
            <person name="Legrand L."/>
            <person name="Gill N."/>
            <person name="Kane N.C."/>
            <person name="Bowers J.E."/>
            <person name="Hubner S."/>
            <person name="Bellec A."/>
            <person name="Berard A."/>
            <person name="Berges H."/>
            <person name="Blanchet N."/>
            <person name="Boniface M.C."/>
            <person name="Brunel D."/>
            <person name="Catrice O."/>
            <person name="Chaidir N."/>
            <person name="Claudel C."/>
            <person name="Donnadieu C."/>
            <person name="Faraut T."/>
            <person name="Fievet G."/>
            <person name="Helmstetter N."/>
            <person name="King M."/>
            <person name="Knapp S.J."/>
            <person name="Lai Z."/>
            <person name="Le Paslier M.C."/>
            <person name="Lippi Y."/>
            <person name="Lorenzon L."/>
            <person name="Mandel J.R."/>
            <person name="Marage G."/>
            <person name="Marchand G."/>
            <person name="Marquand E."/>
            <person name="Bret-Mestries E."/>
            <person name="Morien E."/>
            <person name="Nambeesan S."/>
            <person name="Nguyen T."/>
            <person name="Pegot-Espagnet P."/>
            <person name="Pouilly N."/>
            <person name="Raftis F."/>
            <person name="Sallet E."/>
            <person name="Schiex T."/>
            <person name="Thomas J."/>
            <person name="Vandecasteele C."/>
            <person name="Vares D."/>
            <person name="Vear F."/>
            <person name="Vautrin S."/>
            <person name="Crespi M."/>
            <person name="Mangin B."/>
            <person name="Burke J.M."/>
            <person name="Salse J."/>
            <person name="Munos S."/>
            <person name="Vincourt P."/>
            <person name="Rieseberg L.H."/>
            <person name="Langlade N.B."/>
        </authorList>
    </citation>
    <scope>NUCLEOTIDE SEQUENCE [LARGE SCALE GENOMIC DNA]</scope>
    <source>
        <strain evidence="6">cv. SF193</strain>
    </source>
</reference>
<dbReference type="InterPro" id="IPR036354">
    <property type="entry name" value="Prot_inh_pot1_sf"/>
</dbReference>
<protein>
    <recommendedName>
        <fullName evidence="7">Proteinase inhibitor I13</fullName>
    </recommendedName>
</protein>
<gene>
    <name evidence="5" type="ORF">HannXRQ_Chr01g0014541</name>
</gene>
<dbReference type="PANTHER" id="PTHR33091">
    <property type="entry name" value="PROTEIN, PUTATIVE, EXPRESSED-RELATED"/>
    <property type="match status" value="1"/>
</dbReference>
<evidence type="ECO:0000256" key="1">
    <source>
        <dbReference type="ARBA" id="ARBA00008210"/>
    </source>
</evidence>
<dbReference type="OrthoDB" id="10013825at2759"/>
<dbReference type="Proteomes" id="UP000215914">
    <property type="component" value="Chromosome 1"/>
</dbReference>
<evidence type="ECO:0000313" key="6">
    <source>
        <dbReference type="Proteomes" id="UP000215914"/>
    </source>
</evidence>
<dbReference type="InterPro" id="IPR000864">
    <property type="entry name" value="Prot_inh_pot1"/>
</dbReference>
<keyword evidence="2" id="KW-0646">Protease inhibitor</keyword>
<organism evidence="5 6">
    <name type="scientific">Helianthus annuus</name>
    <name type="common">Common sunflower</name>
    <dbReference type="NCBI Taxonomy" id="4232"/>
    <lineage>
        <taxon>Eukaryota</taxon>
        <taxon>Viridiplantae</taxon>
        <taxon>Streptophyta</taxon>
        <taxon>Embryophyta</taxon>
        <taxon>Tracheophyta</taxon>
        <taxon>Spermatophyta</taxon>
        <taxon>Magnoliopsida</taxon>
        <taxon>eudicotyledons</taxon>
        <taxon>Gunneridae</taxon>
        <taxon>Pentapetalae</taxon>
        <taxon>asterids</taxon>
        <taxon>campanulids</taxon>
        <taxon>Asterales</taxon>
        <taxon>Asteraceae</taxon>
        <taxon>Asteroideae</taxon>
        <taxon>Heliantheae alliance</taxon>
        <taxon>Heliantheae</taxon>
        <taxon>Helianthus</taxon>
    </lineage>
</organism>
<evidence type="ECO:0008006" key="7">
    <source>
        <dbReference type="Google" id="ProtNLM"/>
    </source>
</evidence>
<accession>A0A251VNA1</accession>
<keyword evidence="3" id="KW-0722">Serine protease inhibitor</keyword>
<proteinExistence type="inferred from homology"/>
<sequence>MTSISASISTSSPSFSLPQKPTIIPLGSPFLRFPSMIKMGKVRCSIEDKPAITSDDLVKPIGEDDFTPQAPCPEEGTISIGTTGKSSWPELVGEKGVVAAAIIEKENPLVNAIILPENSPATLDYRTDRVRVWVNSEGVVIRTPVIT</sequence>
<keyword evidence="6" id="KW-1185">Reference proteome</keyword>
<dbReference type="GO" id="GO:0009611">
    <property type="term" value="P:response to wounding"/>
    <property type="evidence" value="ECO:0007669"/>
    <property type="project" value="InterPro"/>
</dbReference>